<evidence type="ECO:0000256" key="1">
    <source>
        <dbReference type="ARBA" id="ARBA00004141"/>
    </source>
</evidence>
<comment type="subcellular location">
    <subcellularLocation>
        <location evidence="1">Membrane</location>
        <topology evidence="1">Multi-pass membrane protein</topology>
    </subcellularLocation>
</comment>
<dbReference type="InterPro" id="IPR027417">
    <property type="entry name" value="P-loop_NTPase"/>
</dbReference>
<dbReference type="Gene3D" id="3.40.50.300">
    <property type="entry name" value="P-loop containing nucleotide triphosphate hydrolases"/>
    <property type="match status" value="1"/>
</dbReference>
<keyword evidence="8" id="KW-1278">Translocase</keyword>
<dbReference type="CDD" id="cd16914">
    <property type="entry name" value="EcfT"/>
    <property type="match status" value="1"/>
</dbReference>
<evidence type="ECO:0000256" key="10">
    <source>
        <dbReference type="ARBA" id="ARBA00023136"/>
    </source>
</evidence>
<dbReference type="GO" id="GO:0005524">
    <property type="term" value="F:ATP binding"/>
    <property type="evidence" value="ECO:0007669"/>
    <property type="project" value="UniProtKB-KW"/>
</dbReference>
<dbReference type="InterPro" id="IPR050095">
    <property type="entry name" value="ECF_ABC_transporter_ATP-bd"/>
</dbReference>
<evidence type="ECO:0000259" key="12">
    <source>
        <dbReference type="PROSITE" id="PS50893"/>
    </source>
</evidence>
<evidence type="ECO:0000256" key="8">
    <source>
        <dbReference type="ARBA" id="ARBA00022967"/>
    </source>
</evidence>
<keyword evidence="4" id="KW-1003">Cell membrane</keyword>
<keyword evidence="3" id="KW-0813">Transport</keyword>
<dbReference type="SMART" id="SM00382">
    <property type="entry name" value="AAA"/>
    <property type="match status" value="1"/>
</dbReference>
<dbReference type="InterPro" id="IPR003339">
    <property type="entry name" value="ABC/ECF_trnsptr_transmembrane"/>
</dbReference>
<feature type="transmembrane region" description="Helical" evidence="11">
    <location>
        <begin position="481"/>
        <end position="500"/>
    </location>
</feature>
<keyword evidence="6" id="KW-0547">Nucleotide-binding</keyword>
<dbReference type="Proteomes" id="UP001597362">
    <property type="component" value="Unassembled WGS sequence"/>
</dbReference>
<evidence type="ECO:0000256" key="2">
    <source>
        <dbReference type="ARBA" id="ARBA00005417"/>
    </source>
</evidence>
<dbReference type="InterPro" id="IPR003593">
    <property type="entry name" value="AAA+_ATPase"/>
</dbReference>
<protein>
    <submittedName>
        <fullName evidence="13">ATP-binding cassette domain-containing protein</fullName>
    </submittedName>
</protein>
<comment type="caution">
    <text evidence="13">The sequence shown here is derived from an EMBL/GenBank/DDBJ whole genome shotgun (WGS) entry which is preliminary data.</text>
</comment>
<keyword evidence="14" id="KW-1185">Reference proteome</keyword>
<dbReference type="InterPro" id="IPR003439">
    <property type="entry name" value="ABC_transporter-like_ATP-bd"/>
</dbReference>
<feature type="transmembrane region" description="Helical" evidence="11">
    <location>
        <begin position="342"/>
        <end position="360"/>
    </location>
</feature>
<dbReference type="EMBL" id="JBHUHO010000032">
    <property type="protein sequence ID" value="MFD2116748.1"/>
    <property type="molecule type" value="Genomic_DNA"/>
</dbReference>
<dbReference type="SUPFAM" id="SSF52540">
    <property type="entry name" value="P-loop containing nucleoside triphosphate hydrolases"/>
    <property type="match status" value="1"/>
</dbReference>
<evidence type="ECO:0000256" key="5">
    <source>
        <dbReference type="ARBA" id="ARBA00022692"/>
    </source>
</evidence>
<dbReference type="Pfam" id="PF02361">
    <property type="entry name" value="CbiQ"/>
    <property type="match status" value="1"/>
</dbReference>
<evidence type="ECO:0000256" key="6">
    <source>
        <dbReference type="ARBA" id="ARBA00022741"/>
    </source>
</evidence>
<feature type="transmembrane region" description="Helical" evidence="11">
    <location>
        <begin position="442"/>
        <end position="460"/>
    </location>
</feature>
<keyword evidence="10 11" id="KW-0472">Membrane</keyword>
<dbReference type="InterPro" id="IPR015856">
    <property type="entry name" value="ABC_transpr_CbiO/EcfA_su"/>
</dbReference>
<keyword evidence="7 13" id="KW-0067">ATP-binding</keyword>
<feature type="transmembrane region" description="Helical" evidence="11">
    <location>
        <begin position="366"/>
        <end position="390"/>
    </location>
</feature>
<evidence type="ECO:0000256" key="3">
    <source>
        <dbReference type="ARBA" id="ARBA00022448"/>
    </source>
</evidence>
<evidence type="ECO:0000313" key="14">
    <source>
        <dbReference type="Proteomes" id="UP001597362"/>
    </source>
</evidence>
<keyword evidence="5 11" id="KW-0812">Transmembrane</keyword>
<keyword evidence="9 11" id="KW-1133">Transmembrane helix</keyword>
<evidence type="ECO:0000256" key="7">
    <source>
        <dbReference type="ARBA" id="ARBA00022840"/>
    </source>
</evidence>
<dbReference type="RefSeq" id="WP_377773251.1">
    <property type="nucleotide sequence ID" value="NZ_JBHUHO010000032.1"/>
</dbReference>
<dbReference type="Pfam" id="PF00005">
    <property type="entry name" value="ABC_tran"/>
    <property type="match status" value="1"/>
</dbReference>
<feature type="transmembrane region" description="Helical" evidence="11">
    <location>
        <begin position="535"/>
        <end position="555"/>
    </location>
</feature>
<evidence type="ECO:0000256" key="4">
    <source>
        <dbReference type="ARBA" id="ARBA00022475"/>
    </source>
</evidence>
<dbReference type="PANTHER" id="PTHR43553">
    <property type="entry name" value="HEAVY METAL TRANSPORTER"/>
    <property type="match status" value="1"/>
</dbReference>
<organism evidence="13 14">
    <name type="scientific">Paenibacillus yanchengensis</name>
    <dbReference type="NCBI Taxonomy" id="2035833"/>
    <lineage>
        <taxon>Bacteria</taxon>
        <taxon>Bacillati</taxon>
        <taxon>Bacillota</taxon>
        <taxon>Bacilli</taxon>
        <taxon>Bacillales</taxon>
        <taxon>Paenibacillaceae</taxon>
        <taxon>Paenibacillus</taxon>
    </lineage>
</organism>
<sequence>MNINKNKQTDIILHQVTIAHPNQTIENNLLHQCNQRFEAGHIIVITGNNGAGKSTLLETIAGLKQLANGEIIISNQSLWTTTQHRPKTIKLNRPAIIRLGLAMQQVEQQWFAETVKKELLYALKPYASQEQQVEERIHRALTRTGLEEHLLQRDPWTLSRGQQRRLALSCIAVTEPDWILLDEPLSGLDHRGKAMLIDFLQKYQAEGVGAIVVTHDLDVLQPIANKILTLHEGSLADDTVTKNVASETVIETASRINNIMQMSNISSLNKKKLLEQTIGIDRMQETDKLTECEQTKELNDADNRKKSESKFTSASYFDPRSIIVSYLLLSTVILLQEKWSTLIITTIVTLLLLWPIRTLAFKHISIIKVMFFISIIFTAVSAIQFQPLSFDWSSAAITGQRLYKLLLVMTLGLPMMSLITPFRLKRAFEQTFGWLSKYKVPVAAIGLLITLIFRFIPLLIEEWQRFSKIVRLRGKIITKDGRLPFVAIIPMLIPYLRSIIYRAEQLAEALELRGYQTIHTKPHYGYRLQFQQTDYRLWMLISFISFVLMLIEHYVSL</sequence>
<feature type="domain" description="ABC transporter" evidence="12">
    <location>
        <begin position="13"/>
        <end position="257"/>
    </location>
</feature>
<evidence type="ECO:0000256" key="11">
    <source>
        <dbReference type="SAM" id="Phobius"/>
    </source>
</evidence>
<name>A0ABW4YM52_9BACL</name>
<evidence type="ECO:0000313" key="13">
    <source>
        <dbReference type="EMBL" id="MFD2116748.1"/>
    </source>
</evidence>
<comment type="similarity">
    <text evidence="2">Belongs to the ABC transporter superfamily.</text>
</comment>
<reference evidence="14" key="1">
    <citation type="journal article" date="2019" name="Int. J. Syst. Evol. Microbiol.">
        <title>The Global Catalogue of Microorganisms (GCM) 10K type strain sequencing project: providing services to taxonomists for standard genome sequencing and annotation.</title>
        <authorList>
            <consortium name="The Broad Institute Genomics Platform"/>
            <consortium name="The Broad Institute Genome Sequencing Center for Infectious Disease"/>
            <person name="Wu L."/>
            <person name="Ma J."/>
        </authorList>
    </citation>
    <scope>NUCLEOTIDE SEQUENCE [LARGE SCALE GENOMIC DNA]</scope>
    <source>
        <strain evidence="14">GH52</strain>
    </source>
</reference>
<accession>A0ABW4YM52</accession>
<proteinExistence type="inferred from homology"/>
<evidence type="ECO:0000256" key="9">
    <source>
        <dbReference type="ARBA" id="ARBA00022989"/>
    </source>
</evidence>
<dbReference type="CDD" id="cd03225">
    <property type="entry name" value="ABC_cobalt_CbiO_domain1"/>
    <property type="match status" value="1"/>
</dbReference>
<feature type="transmembrane region" description="Helical" evidence="11">
    <location>
        <begin position="402"/>
        <end position="422"/>
    </location>
</feature>
<dbReference type="PROSITE" id="PS50893">
    <property type="entry name" value="ABC_TRANSPORTER_2"/>
    <property type="match status" value="1"/>
</dbReference>
<gene>
    <name evidence="13" type="ORF">ACFSJH_13550</name>
</gene>